<keyword evidence="3" id="KW-1003">Cell membrane</keyword>
<comment type="similarity">
    <text evidence="7">Belongs to the binding-protein-dependent transport system permease family.</text>
</comment>
<evidence type="ECO:0000256" key="4">
    <source>
        <dbReference type="ARBA" id="ARBA00022692"/>
    </source>
</evidence>
<dbReference type="Proteomes" id="UP000886757">
    <property type="component" value="Unassembled WGS sequence"/>
</dbReference>
<evidence type="ECO:0000259" key="8">
    <source>
        <dbReference type="PROSITE" id="PS50928"/>
    </source>
</evidence>
<dbReference type="Pfam" id="PF12911">
    <property type="entry name" value="OppC_N"/>
    <property type="match status" value="1"/>
</dbReference>
<evidence type="ECO:0000313" key="10">
    <source>
        <dbReference type="Proteomes" id="UP000886757"/>
    </source>
</evidence>
<comment type="caution">
    <text evidence="9">The sequence shown here is derived from an EMBL/GenBank/DDBJ whole genome shotgun (WGS) entry which is preliminary data.</text>
</comment>
<dbReference type="AlphaFoldDB" id="A0A9D1A9I0"/>
<feature type="transmembrane region" description="Helical" evidence="7">
    <location>
        <begin position="144"/>
        <end position="165"/>
    </location>
</feature>
<feature type="transmembrane region" description="Helical" evidence="7">
    <location>
        <begin position="91"/>
        <end position="124"/>
    </location>
</feature>
<dbReference type="InterPro" id="IPR050366">
    <property type="entry name" value="BP-dependent_transpt_permease"/>
</dbReference>
<keyword evidence="5 7" id="KW-1133">Transmembrane helix</keyword>
<dbReference type="CDD" id="cd06261">
    <property type="entry name" value="TM_PBP2"/>
    <property type="match status" value="1"/>
</dbReference>
<evidence type="ECO:0000256" key="5">
    <source>
        <dbReference type="ARBA" id="ARBA00022989"/>
    </source>
</evidence>
<accession>A0A9D1A9I0</accession>
<proteinExistence type="inferred from homology"/>
<feature type="transmembrane region" description="Helical" evidence="7">
    <location>
        <begin position="33"/>
        <end position="55"/>
    </location>
</feature>
<keyword evidence="4 7" id="KW-0812">Transmembrane</keyword>
<dbReference type="GO" id="GO:0005886">
    <property type="term" value="C:plasma membrane"/>
    <property type="evidence" value="ECO:0007669"/>
    <property type="project" value="UniProtKB-SubCell"/>
</dbReference>
<dbReference type="Pfam" id="PF00528">
    <property type="entry name" value="BPD_transp_1"/>
    <property type="match status" value="1"/>
</dbReference>
<dbReference type="GO" id="GO:0055085">
    <property type="term" value="P:transmembrane transport"/>
    <property type="evidence" value="ECO:0007669"/>
    <property type="project" value="InterPro"/>
</dbReference>
<dbReference type="InterPro" id="IPR035906">
    <property type="entry name" value="MetI-like_sf"/>
</dbReference>
<keyword evidence="2 7" id="KW-0813">Transport</keyword>
<dbReference type="Gene3D" id="1.10.3720.10">
    <property type="entry name" value="MetI-like"/>
    <property type="match status" value="1"/>
</dbReference>
<name>A0A9D1A9I0_9FIRM</name>
<evidence type="ECO:0000256" key="2">
    <source>
        <dbReference type="ARBA" id="ARBA00022448"/>
    </source>
</evidence>
<dbReference type="EMBL" id="DVGK01000019">
    <property type="protein sequence ID" value="HIR12530.1"/>
    <property type="molecule type" value="Genomic_DNA"/>
</dbReference>
<feature type="transmembrane region" description="Helical" evidence="7">
    <location>
        <begin position="216"/>
        <end position="241"/>
    </location>
</feature>
<dbReference type="InterPro" id="IPR000515">
    <property type="entry name" value="MetI-like"/>
</dbReference>
<evidence type="ECO:0000256" key="3">
    <source>
        <dbReference type="ARBA" id="ARBA00022475"/>
    </source>
</evidence>
<evidence type="ECO:0000256" key="1">
    <source>
        <dbReference type="ARBA" id="ARBA00004651"/>
    </source>
</evidence>
<dbReference type="SUPFAM" id="SSF161098">
    <property type="entry name" value="MetI-like"/>
    <property type="match status" value="1"/>
</dbReference>
<gene>
    <name evidence="9" type="ORF">IAB31_01245</name>
</gene>
<evidence type="ECO:0000256" key="6">
    <source>
        <dbReference type="ARBA" id="ARBA00023136"/>
    </source>
</evidence>
<dbReference type="PROSITE" id="PS50928">
    <property type="entry name" value="ABC_TM1"/>
    <property type="match status" value="1"/>
</dbReference>
<reference evidence="9" key="2">
    <citation type="journal article" date="2021" name="PeerJ">
        <title>Extensive microbial diversity within the chicken gut microbiome revealed by metagenomics and culture.</title>
        <authorList>
            <person name="Gilroy R."/>
            <person name="Ravi A."/>
            <person name="Getino M."/>
            <person name="Pursley I."/>
            <person name="Horton D.L."/>
            <person name="Alikhan N.F."/>
            <person name="Baker D."/>
            <person name="Gharbi K."/>
            <person name="Hall N."/>
            <person name="Watson M."/>
            <person name="Adriaenssens E.M."/>
            <person name="Foster-Nyarko E."/>
            <person name="Jarju S."/>
            <person name="Secka A."/>
            <person name="Antonio M."/>
            <person name="Oren A."/>
            <person name="Chaudhuri R.R."/>
            <person name="La Ragione R."/>
            <person name="Hildebrand F."/>
            <person name="Pallen M.J."/>
        </authorList>
    </citation>
    <scope>NUCLEOTIDE SEQUENCE</scope>
    <source>
        <strain evidence="9">ChiSjej4B22-8148</strain>
    </source>
</reference>
<evidence type="ECO:0000313" key="9">
    <source>
        <dbReference type="EMBL" id="HIR12530.1"/>
    </source>
</evidence>
<evidence type="ECO:0000256" key="7">
    <source>
        <dbReference type="RuleBase" id="RU363032"/>
    </source>
</evidence>
<dbReference type="PANTHER" id="PTHR43386">
    <property type="entry name" value="OLIGOPEPTIDE TRANSPORT SYSTEM PERMEASE PROTEIN APPC"/>
    <property type="match status" value="1"/>
</dbReference>
<dbReference type="InterPro" id="IPR025966">
    <property type="entry name" value="OppC_N"/>
</dbReference>
<dbReference type="PANTHER" id="PTHR43386:SF1">
    <property type="entry name" value="D,D-DIPEPTIDE TRANSPORT SYSTEM PERMEASE PROTEIN DDPC-RELATED"/>
    <property type="match status" value="1"/>
</dbReference>
<feature type="transmembrane region" description="Helical" evidence="7">
    <location>
        <begin position="261"/>
        <end position="287"/>
    </location>
</feature>
<keyword evidence="6 7" id="KW-0472">Membrane</keyword>
<organism evidence="9 10">
    <name type="scientific">Candidatus Choladousia intestinavium</name>
    <dbReference type="NCBI Taxonomy" id="2840727"/>
    <lineage>
        <taxon>Bacteria</taxon>
        <taxon>Bacillati</taxon>
        <taxon>Bacillota</taxon>
        <taxon>Clostridia</taxon>
        <taxon>Lachnospirales</taxon>
        <taxon>Lachnospiraceae</taxon>
        <taxon>Lachnospiraceae incertae sedis</taxon>
        <taxon>Candidatus Choladousia</taxon>
    </lineage>
</organism>
<feature type="domain" description="ABC transmembrane type-1" evidence="8">
    <location>
        <begin position="99"/>
        <end position="284"/>
    </location>
</feature>
<reference evidence="9" key="1">
    <citation type="submission" date="2020-10" db="EMBL/GenBank/DDBJ databases">
        <authorList>
            <person name="Gilroy R."/>
        </authorList>
    </citation>
    <scope>NUCLEOTIDE SEQUENCE</scope>
    <source>
        <strain evidence="9">ChiSjej4B22-8148</strain>
    </source>
</reference>
<comment type="subcellular location">
    <subcellularLocation>
        <location evidence="1 7">Cell membrane</location>
        <topology evidence="1 7">Multi-pass membrane protein</topology>
    </subcellularLocation>
</comment>
<protein>
    <submittedName>
        <fullName evidence="9">ABC transporter permease</fullName>
    </submittedName>
</protein>
<sequence length="297" mass="32264">MSKKRAKEMERAAAKGSMSQWGLIWHRYKKNKLAVIGLVGIVLMMLVCFTAPLYISWERVIYQDLLQVTVSPNSQFWFGTDQFGRDLFARIMWGGIYSLASGFIVMAGALVLGMIFGSIAGYFGGLVDTLIMRLMDVFMSVPNLLMAMTLVVVFGQGITSLWLALALSSFPGVARTVRSAILTTRGAEYVDAARIYGSSTGKILVKHILPNCMGPVVVSSTLMLGSTILGIAGMGFLGIGIASPTPEWGTILSEVGDYIRFYPYLGIFPGAAIALSVIFINFVGDGLRDALDPRMKK</sequence>